<dbReference type="Pfam" id="PF00940">
    <property type="entry name" value="RNA_pol"/>
    <property type="match status" value="1"/>
</dbReference>
<evidence type="ECO:0000256" key="8">
    <source>
        <dbReference type="ARBA" id="ARBA00023163"/>
    </source>
</evidence>
<evidence type="ECO:0000259" key="11">
    <source>
        <dbReference type="SMART" id="SM01311"/>
    </source>
</evidence>
<dbReference type="Gene3D" id="1.10.287.280">
    <property type="match status" value="1"/>
</dbReference>
<evidence type="ECO:0000256" key="10">
    <source>
        <dbReference type="RuleBase" id="RU003805"/>
    </source>
</evidence>
<dbReference type="GO" id="GO:0006390">
    <property type="term" value="P:mitochondrial transcription"/>
    <property type="evidence" value="ECO:0007669"/>
    <property type="project" value="TreeGrafter"/>
</dbReference>
<comment type="function">
    <text evidence="10">DNA-dependent RNA polymerase catalyzes the transcription of DNA into RNA using the four ribonucleoside triphosphates as substrates.</text>
</comment>
<feature type="domain" description="DNA-directed RNA polymerase N-terminal" evidence="11">
    <location>
        <begin position="14"/>
        <end position="316"/>
    </location>
</feature>
<dbReference type="PROSITE" id="PS00900">
    <property type="entry name" value="RNA_POL_PHAGE_1"/>
    <property type="match status" value="1"/>
</dbReference>
<dbReference type="PANTHER" id="PTHR10102">
    <property type="entry name" value="DNA-DIRECTED RNA POLYMERASE, MITOCHONDRIAL"/>
    <property type="match status" value="1"/>
</dbReference>
<accession>A0A9N9GLB1</accession>
<protein>
    <recommendedName>
        <fullName evidence="10">DNA-directed RNA polymerase</fullName>
        <ecNumber evidence="10">2.7.7.6</ecNumber>
    </recommendedName>
</protein>
<dbReference type="SMART" id="SM01311">
    <property type="entry name" value="RPOL_N"/>
    <property type="match status" value="1"/>
</dbReference>
<evidence type="ECO:0000256" key="2">
    <source>
        <dbReference type="ARBA" id="ARBA00009493"/>
    </source>
</evidence>
<keyword evidence="6" id="KW-0809">Transit peptide</keyword>
<dbReference type="Proteomes" id="UP000789396">
    <property type="component" value="Unassembled WGS sequence"/>
</dbReference>
<evidence type="ECO:0000313" key="12">
    <source>
        <dbReference type="EMBL" id="CAG8614073.1"/>
    </source>
</evidence>
<dbReference type="EMBL" id="CAJVPZ010009893">
    <property type="protein sequence ID" value="CAG8614073.1"/>
    <property type="molecule type" value="Genomic_DNA"/>
</dbReference>
<dbReference type="GO" id="GO:0034245">
    <property type="term" value="C:mitochondrial DNA-directed RNA polymerase complex"/>
    <property type="evidence" value="ECO:0007669"/>
    <property type="project" value="TreeGrafter"/>
</dbReference>
<keyword evidence="3 10" id="KW-0240">DNA-directed RNA polymerase</keyword>
<dbReference type="InterPro" id="IPR037159">
    <property type="entry name" value="RNA_POL_N_sf"/>
</dbReference>
<dbReference type="Gene3D" id="1.10.1320.10">
    <property type="entry name" value="DNA-directed RNA polymerase, N-terminal domain"/>
    <property type="match status" value="1"/>
</dbReference>
<dbReference type="PANTHER" id="PTHR10102:SF0">
    <property type="entry name" value="DNA-DIRECTED RNA POLYMERASE, MITOCHONDRIAL"/>
    <property type="match status" value="1"/>
</dbReference>
<evidence type="ECO:0000256" key="4">
    <source>
        <dbReference type="ARBA" id="ARBA00022679"/>
    </source>
</evidence>
<reference evidence="12" key="1">
    <citation type="submission" date="2021-06" db="EMBL/GenBank/DDBJ databases">
        <authorList>
            <person name="Kallberg Y."/>
            <person name="Tangrot J."/>
            <person name="Rosling A."/>
        </authorList>
    </citation>
    <scope>NUCLEOTIDE SEQUENCE</scope>
    <source>
        <strain evidence="12">IN212</strain>
    </source>
</reference>
<feature type="non-terminal residue" evidence="12">
    <location>
        <position position="930"/>
    </location>
</feature>
<evidence type="ECO:0000256" key="6">
    <source>
        <dbReference type="ARBA" id="ARBA00022946"/>
    </source>
</evidence>
<dbReference type="Gene3D" id="1.10.287.260">
    <property type="match status" value="1"/>
</dbReference>
<evidence type="ECO:0000256" key="3">
    <source>
        <dbReference type="ARBA" id="ARBA00022478"/>
    </source>
</evidence>
<comment type="subcellular location">
    <subcellularLocation>
        <location evidence="1">Mitochondrion</location>
    </subcellularLocation>
</comment>
<dbReference type="Gene3D" id="1.10.150.20">
    <property type="entry name" value="5' to 3' exonuclease, C-terminal subdomain"/>
    <property type="match status" value="1"/>
</dbReference>
<dbReference type="InterPro" id="IPR024075">
    <property type="entry name" value="DNA-dir_RNA_pol_helix_hairp_sf"/>
</dbReference>
<keyword evidence="13" id="KW-1185">Reference proteome</keyword>
<dbReference type="InterPro" id="IPR043502">
    <property type="entry name" value="DNA/RNA_pol_sf"/>
</dbReference>
<proteinExistence type="inferred from homology"/>
<comment type="caution">
    <text evidence="12">The sequence shown here is derived from an EMBL/GenBank/DDBJ whole genome shotgun (WGS) entry which is preliminary data.</text>
</comment>
<dbReference type="GO" id="GO:0001018">
    <property type="term" value="F:mitochondrial promoter sequence-specific DNA binding"/>
    <property type="evidence" value="ECO:0007669"/>
    <property type="project" value="TreeGrafter"/>
</dbReference>
<dbReference type="OrthoDB" id="276422at2759"/>
<keyword evidence="4 10" id="KW-0808">Transferase</keyword>
<dbReference type="InterPro" id="IPR046950">
    <property type="entry name" value="DNA-dir_Rpol_C_phage-type"/>
</dbReference>
<dbReference type="FunFam" id="1.10.287.280:FF:000001">
    <property type="entry name" value="DNA-directed RNA polymerase"/>
    <property type="match status" value="1"/>
</dbReference>
<evidence type="ECO:0000256" key="1">
    <source>
        <dbReference type="ARBA" id="ARBA00004173"/>
    </source>
</evidence>
<evidence type="ECO:0000313" key="13">
    <source>
        <dbReference type="Proteomes" id="UP000789396"/>
    </source>
</evidence>
<dbReference type="AlphaFoldDB" id="A0A9N9GLB1"/>
<keyword evidence="8 10" id="KW-0804">Transcription</keyword>
<dbReference type="SUPFAM" id="SSF56672">
    <property type="entry name" value="DNA/RNA polymerases"/>
    <property type="match status" value="1"/>
</dbReference>
<evidence type="ECO:0000256" key="7">
    <source>
        <dbReference type="ARBA" id="ARBA00023128"/>
    </source>
</evidence>
<dbReference type="Pfam" id="PF14700">
    <property type="entry name" value="RPOL_N"/>
    <property type="match status" value="1"/>
</dbReference>
<sequence length="930" mass="106098">SLEALKEKGPDQYNRQTKLEENALHGAIERWKHDYEQMRKRGDTFAGIPSLRKAMWAWHEKLVPLIEMELKKSIEKNIDEGSECIDSQTGTFLRLLSPDKLSAITILEMLRQTSDSEVIEGMTTTAAIMAIGKSVESEYNAEQLKKKQNRKLLYKDLNIHELFASGKLFNMEIRRFARKLEKEDIETSWKPDWGSTIRVKITVSTTNAAGKIIEEAPAFFHSYEYNRGKKVGVIKLNPQLIKWLSNESVRDHLHPRMLPMLIIPKPWLTFNSGGYLTSPTLAMRIKDCPEQVAYLKKASDSSHLEHVFAGLDVLGSTCWAVNKRVYEVVLKFWNSGEGVLDIPPADLNPEIPKKPEDFDSNVEIAGAYLDEPMYFPHSLDFRGRAYPIPSHLNHMGDDLCRGLLVFKDARPLGKTGLRWLKIHLANLYGNDKVSFNEREAFANENIAEIMDSADYPLKGKRWWQKAEDPWQCLAACFELTDAIRSPSPENYLSHIPVHQDGTCNGLQHYAALGGDLEGASQVNLAPSDSPSDIYTAVAKRVKELIRIDAENGDEKALILLDHISRKVVKQTVMTTVYGVTFIGARLQIEARLKEIESIPQDRLHELSHYVAKCVFNSLGEMFKGARAIQEWLSESAKWIAKSLPPERVLKSAEEIKNENDNLSELEVEDYINPLKKSIVKIQPNKSASDQMTAVVWTTPLDLPIVQPYRRPNKRQVKTYLQSINIIDSETPSPVNSMKQRAAFPPNFIHSLDATHMLMTALACKEKGLTFASVHDSYWSHACDVETMNSVIREQFFRLHSQPIMENLRNEFIERYKGYKVPIKVLRKDLERLKLEKIAKLKSDNSKKISPVVVVDNGYEDTISLDDLIKMAQKSQPEDIKLDSEEGELKLKKTRQPSMYVHTWVDLTFPELPKRGTFDIESVKKSLYFFN</sequence>
<gene>
    <name evidence="12" type="ORF">RFULGI_LOCUS7097</name>
</gene>
<keyword evidence="5 10" id="KW-0548">Nucleotidyltransferase</keyword>
<dbReference type="InterPro" id="IPR029262">
    <property type="entry name" value="RPOL_N"/>
</dbReference>
<organism evidence="12 13">
    <name type="scientific">Racocetra fulgida</name>
    <dbReference type="NCBI Taxonomy" id="60492"/>
    <lineage>
        <taxon>Eukaryota</taxon>
        <taxon>Fungi</taxon>
        <taxon>Fungi incertae sedis</taxon>
        <taxon>Mucoromycota</taxon>
        <taxon>Glomeromycotina</taxon>
        <taxon>Glomeromycetes</taxon>
        <taxon>Diversisporales</taxon>
        <taxon>Gigasporaceae</taxon>
        <taxon>Racocetra</taxon>
    </lineage>
</organism>
<comment type="catalytic activity">
    <reaction evidence="9 10">
        <text>RNA(n) + a ribonucleoside 5'-triphosphate = RNA(n+1) + diphosphate</text>
        <dbReference type="Rhea" id="RHEA:21248"/>
        <dbReference type="Rhea" id="RHEA-COMP:14527"/>
        <dbReference type="Rhea" id="RHEA-COMP:17342"/>
        <dbReference type="ChEBI" id="CHEBI:33019"/>
        <dbReference type="ChEBI" id="CHEBI:61557"/>
        <dbReference type="ChEBI" id="CHEBI:140395"/>
        <dbReference type="EC" id="2.7.7.6"/>
    </reaction>
</comment>
<dbReference type="InterPro" id="IPR002092">
    <property type="entry name" value="DNA-dir_Rpol_phage-type"/>
</dbReference>
<dbReference type="EC" id="2.7.7.6" evidence="10"/>
<keyword evidence="7" id="KW-0496">Mitochondrion</keyword>
<name>A0A9N9GLB1_9GLOM</name>
<evidence type="ECO:0000256" key="5">
    <source>
        <dbReference type="ARBA" id="ARBA00022695"/>
    </source>
</evidence>
<dbReference type="PROSITE" id="PS00489">
    <property type="entry name" value="RNA_POL_PHAGE_2"/>
    <property type="match status" value="1"/>
</dbReference>
<comment type="similarity">
    <text evidence="2 10">Belongs to the phage and mitochondrial RNA polymerase family.</text>
</comment>
<evidence type="ECO:0000256" key="9">
    <source>
        <dbReference type="ARBA" id="ARBA00048552"/>
    </source>
</evidence>
<dbReference type="GO" id="GO:0003899">
    <property type="term" value="F:DNA-directed RNA polymerase activity"/>
    <property type="evidence" value="ECO:0007669"/>
    <property type="project" value="UniProtKB-EC"/>
</dbReference>
<dbReference type="FunFam" id="1.10.150.20:FF:000041">
    <property type="entry name" value="DNA-directed RNA polymerase"/>
    <property type="match status" value="1"/>
</dbReference>